<organism evidence="1 2">
    <name type="scientific">Cladophialophora yegresii CBS 114405</name>
    <dbReference type="NCBI Taxonomy" id="1182544"/>
    <lineage>
        <taxon>Eukaryota</taxon>
        <taxon>Fungi</taxon>
        <taxon>Dikarya</taxon>
        <taxon>Ascomycota</taxon>
        <taxon>Pezizomycotina</taxon>
        <taxon>Eurotiomycetes</taxon>
        <taxon>Chaetothyriomycetidae</taxon>
        <taxon>Chaetothyriales</taxon>
        <taxon>Herpotrichiellaceae</taxon>
        <taxon>Cladophialophora</taxon>
    </lineage>
</organism>
<dbReference type="GeneID" id="19175743"/>
<dbReference type="InterPro" id="IPR032710">
    <property type="entry name" value="NTF2-like_dom_sf"/>
</dbReference>
<dbReference type="SUPFAM" id="SSF54427">
    <property type="entry name" value="NTF2-like"/>
    <property type="match status" value="1"/>
</dbReference>
<dbReference type="PANTHER" id="PTHR39598:SF1">
    <property type="entry name" value="AUSTINOID BIOSYNTHESIS CLUSTERS PROTEIN F-RELATED"/>
    <property type="match status" value="1"/>
</dbReference>
<dbReference type="STRING" id="1182544.W9WJJ9"/>
<name>W9WJJ9_9EURO</name>
<proteinExistence type="predicted"/>
<sequence length="154" mass="17698">MWKQQQVALAFLDSFRNLDYEANISLRTPDCQHYFAPASLGIERKNNEQFRSHVKSLQNVIEGIHVTTKDIYEGNHQITVWATGKTKFKETAKASDPGLDWTYEGEYVFIFTFDRAGERIQQILEFLDSKKVEEVRRLIRVAEGALAGRVTSPS</sequence>
<reference evidence="1 2" key="1">
    <citation type="submission" date="2013-03" db="EMBL/GenBank/DDBJ databases">
        <title>The Genome Sequence of Cladophialophora yegresii CBS 114405.</title>
        <authorList>
            <consortium name="The Broad Institute Genomics Platform"/>
            <person name="Cuomo C."/>
            <person name="de Hoog S."/>
            <person name="Gorbushina A."/>
            <person name="Walker B."/>
            <person name="Young S.K."/>
            <person name="Zeng Q."/>
            <person name="Gargeya S."/>
            <person name="Fitzgerald M."/>
            <person name="Haas B."/>
            <person name="Abouelleil A."/>
            <person name="Allen A.W."/>
            <person name="Alvarado L."/>
            <person name="Arachchi H.M."/>
            <person name="Berlin A.M."/>
            <person name="Chapman S.B."/>
            <person name="Gainer-Dewar J."/>
            <person name="Goldberg J."/>
            <person name="Griggs A."/>
            <person name="Gujja S."/>
            <person name="Hansen M."/>
            <person name="Howarth C."/>
            <person name="Imamovic A."/>
            <person name="Ireland A."/>
            <person name="Larimer J."/>
            <person name="McCowan C."/>
            <person name="Murphy C."/>
            <person name="Pearson M."/>
            <person name="Poon T.W."/>
            <person name="Priest M."/>
            <person name="Roberts A."/>
            <person name="Saif S."/>
            <person name="Shea T."/>
            <person name="Sisk P."/>
            <person name="Sykes S."/>
            <person name="Wortman J."/>
            <person name="Nusbaum C."/>
            <person name="Birren B."/>
        </authorList>
    </citation>
    <scope>NUCLEOTIDE SEQUENCE [LARGE SCALE GENOMIC DNA]</scope>
    <source>
        <strain evidence="1 2">CBS 114405</strain>
    </source>
</reference>
<dbReference type="eggNOG" id="ENOG502RIZW">
    <property type="taxonomic scope" value="Eukaryota"/>
</dbReference>
<accession>W9WJJ9</accession>
<dbReference type="Proteomes" id="UP000019473">
    <property type="component" value="Unassembled WGS sequence"/>
</dbReference>
<dbReference type="InterPro" id="IPR050977">
    <property type="entry name" value="Fungal_Meroterpenoid_Isomerase"/>
</dbReference>
<comment type="caution">
    <text evidence="1">The sequence shown here is derived from an EMBL/GenBank/DDBJ whole genome shotgun (WGS) entry which is preliminary data.</text>
</comment>
<dbReference type="PANTHER" id="PTHR39598">
    <property type="entry name" value="AUSTINOL SYNTHESIS PROTEIN F-RELATED"/>
    <property type="match status" value="1"/>
</dbReference>
<dbReference type="OrthoDB" id="3758478at2759"/>
<evidence type="ECO:0000313" key="1">
    <source>
        <dbReference type="EMBL" id="EXJ64791.1"/>
    </source>
</evidence>
<evidence type="ECO:0000313" key="2">
    <source>
        <dbReference type="Proteomes" id="UP000019473"/>
    </source>
</evidence>
<keyword evidence="2" id="KW-1185">Reference proteome</keyword>
<dbReference type="EMBL" id="AMGW01000001">
    <property type="protein sequence ID" value="EXJ64791.1"/>
    <property type="molecule type" value="Genomic_DNA"/>
</dbReference>
<protein>
    <submittedName>
        <fullName evidence="1">Uncharacterized protein</fullName>
    </submittedName>
</protein>
<dbReference type="Gene3D" id="3.10.450.50">
    <property type="match status" value="1"/>
</dbReference>
<dbReference type="VEuPathDB" id="FungiDB:A1O7_01129"/>
<dbReference type="HOGENOM" id="CLU_108113_2_0_1"/>
<dbReference type="RefSeq" id="XP_007753358.1">
    <property type="nucleotide sequence ID" value="XM_007755168.1"/>
</dbReference>
<dbReference type="AlphaFoldDB" id="W9WJJ9"/>
<gene>
    <name evidence="1" type="ORF">A1O7_01129</name>
</gene>